<dbReference type="Proteomes" id="UP000324241">
    <property type="component" value="Unassembled WGS sequence"/>
</dbReference>
<name>A0A5M9MJP0_9EURO</name>
<dbReference type="InterPro" id="IPR048263">
    <property type="entry name" value="Arb2"/>
</dbReference>
<dbReference type="InterPro" id="IPR053858">
    <property type="entry name" value="Arb2_dom"/>
</dbReference>
<dbReference type="GO" id="GO:1990904">
    <property type="term" value="C:ribonucleoprotein complex"/>
    <property type="evidence" value="ECO:0007669"/>
    <property type="project" value="UniProtKB-KW"/>
</dbReference>
<dbReference type="GO" id="GO:0031048">
    <property type="term" value="P:regulatory ncRNA-mediated heterochromatin formation"/>
    <property type="evidence" value="ECO:0007669"/>
    <property type="project" value="TreeGrafter"/>
</dbReference>
<dbReference type="Gene3D" id="1.10.287.1480">
    <property type="match status" value="1"/>
</dbReference>
<dbReference type="FunFam" id="1.10.287.1480:FF:000001">
    <property type="entry name" value="30S ribosomal protein S14"/>
    <property type="match status" value="1"/>
</dbReference>
<dbReference type="SUPFAM" id="SSF57716">
    <property type="entry name" value="Glucocorticoid receptor-like (DNA-binding domain)"/>
    <property type="match status" value="1"/>
</dbReference>
<dbReference type="EMBL" id="QUQM01000004">
    <property type="protein sequence ID" value="KAA8647221.1"/>
    <property type="molecule type" value="Genomic_DNA"/>
</dbReference>
<comment type="similarity">
    <text evidence="1">Belongs to the universal ribosomal protein uS14 family.</text>
</comment>
<feature type="domain" description="Arb2" evidence="5">
    <location>
        <begin position="123"/>
        <end position="446"/>
    </location>
</feature>
<accession>A0A5M9MJP0</accession>
<evidence type="ECO:0000256" key="4">
    <source>
        <dbReference type="SAM" id="MobiDB-lite"/>
    </source>
</evidence>
<evidence type="ECO:0000313" key="7">
    <source>
        <dbReference type="Proteomes" id="UP000324241"/>
    </source>
</evidence>
<organism evidence="6 7">
    <name type="scientific">Aspergillus tanneri</name>
    <dbReference type="NCBI Taxonomy" id="1220188"/>
    <lineage>
        <taxon>Eukaryota</taxon>
        <taxon>Fungi</taxon>
        <taxon>Dikarya</taxon>
        <taxon>Ascomycota</taxon>
        <taxon>Pezizomycotina</taxon>
        <taxon>Eurotiomycetes</taxon>
        <taxon>Eurotiomycetidae</taxon>
        <taxon>Eurotiales</taxon>
        <taxon>Aspergillaceae</taxon>
        <taxon>Aspergillus</taxon>
        <taxon>Aspergillus subgen. Circumdati</taxon>
    </lineage>
</organism>
<dbReference type="GO" id="GO:0035197">
    <property type="term" value="F:siRNA binding"/>
    <property type="evidence" value="ECO:0007669"/>
    <property type="project" value="TreeGrafter"/>
</dbReference>
<evidence type="ECO:0000256" key="3">
    <source>
        <dbReference type="ARBA" id="ARBA00023274"/>
    </source>
</evidence>
<dbReference type="AlphaFoldDB" id="A0A5M9MJP0"/>
<dbReference type="GO" id="GO:0003735">
    <property type="term" value="F:structural constituent of ribosome"/>
    <property type="evidence" value="ECO:0007669"/>
    <property type="project" value="InterPro"/>
</dbReference>
<gene>
    <name evidence="6" type="ORF">ATNIH1004_005911</name>
</gene>
<keyword evidence="2" id="KW-0689">Ribosomal protein</keyword>
<feature type="region of interest" description="Disordered" evidence="4">
    <location>
        <begin position="263"/>
        <end position="284"/>
    </location>
</feature>
<dbReference type="Pfam" id="PF00253">
    <property type="entry name" value="Ribosomal_S14"/>
    <property type="match status" value="1"/>
</dbReference>
<evidence type="ECO:0000256" key="1">
    <source>
        <dbReference type="ARBA" id="ARBA00009083"/>
    </source>
</evidence>
<dbReference type="RefSeq" id="XP_033426582.1">
    <property type="nucleotide sequence ID" value="XM_033570550.1"/>
</dbReference>
<comment type="caution">
    <text evidence="6">The sequence shown here is derived from an EMBL/GenBank/DDBJ whole genome shotgun (WGS) entry which is preliminary data.</text>
</comment>
<sequence length="524" mass="58803">MSFFRSKKLDLGGFVNIRVIRDHTKRKVFEQYEPERQALRYVIRNTSLPQRVRAQAQLQLSQMHAYTRPTQIKNRCVAGGIARSVIRDFRIARYQFRSQALAASIIYTMFVYRREDLPPEPEFPAQLDKLGYFINDKDQIRKISHPDHEFQFKINKNPRWNEMQREAMNNCVRNIISSRLRALSLTTLKLPLLSTPGDAHVPILVSSNLSTASRIIVVFGEPSQDLGVWAYRSTNTDGIDIGSAVCFARAVLHPEAHNLGANNAEASASESESTPASGPGSNRSGTALIIANTGQLIWHCGSQRAVTLQTWLALPRASAVDPPLTMTRRNKIPGNTSWQEHIDCVFDEVLAAGSRLIREDATIQVVGLVDGGLGAIRYLASRWETWHTRLSSICLSNPLHFTHIDLVDDDNNDSGSDAHPSAMKPTPFASFISTRCRAYVLSNQPLGLPVRGFQDHGCNCYSSGEELNVECIMPRAWKHMLAWLDLTYSDPEYCESRFEVREFSEDLVSGDVEVEEVIDGDEGD</sequence>
<dbReference type="GO" id="GO:0005634">
    <property type="term" value="C:nucleus"/>
    <property type="evidence" value="ECO:0007669"/>
    <property type="project" value="TreeGrafter"/>
</dbReference>
<reference evidence="6 7" key="1">
    <citation type="submission" date="2019-08" db="EMBL/GenBank/DDBJ databases">
        <title>The genome sequence of a newly discovered highly antifungal drug resistant Aspergillus species, Aspergillus tanneri NIH 1004.</title>
        <authorList>
            <person name="Mounaud S."/>
            <person name="Singh I."/>
            <person name="Joardar V."/>
            <person name="Pakala S."/>
            <person name="Pakala S."/>
            <person name="Venepally P."/>
            <person name="Chung J.K."/>
            <person name="Losada L."/>
            <person name="Nierman W.C."/>
        </authorList>
    </citation>
    <scope>NUCLEOTIDE SEQUENCE [LARGE SCALE GENOMIC DNA]</scope>
    <source>
        <strain evidence="6 7">NIH1004</strain>
    </source>
</reference>
<evidence type="ECO:0000313" key="6">
    <source>
        <dbReference type="EMBL" id="KAA8647221.1"/>
    </source>
</evidence>
<dbReference type="PANTHER" id="PTHR21357">
    <property type="entry name" value="FAM172 FAMILY PROTEIN HOMOLOG CG10038"/>
    <property type="match status" value="1"/>
</dbReference>
<dbReference type="VEuPathDB" id="FungiDB:EYZ11_008657"/>
<dbReference type="GO" id="GO:0005737">
    <property type="term" value="C:cytoplasm"/>
    <property type="evidence" value="ECO:0007669"/>
    <property type="project" value="UniProtKB-ARBA"/>
</dbReference>
<dbReference type="GO" id="GO:0006412">
    <property type="term" value="P:translation"/>
    <property type="evidence" value="ECO:0007669"/>
    <property type="project" value="InterPro"/>
</dbReference>
<keyword evidence="3" id="KW-0687">Ribonucleoprotein</keyword>
<dbReference type="GO" id="GO:0005840">
    <property type="term" value="C:ribosome"/>
    <property type="evidence" value="ECO:0007669"/>
    <property type="project" value="UniProtKB-KW"/>
</dbReference>
<evidence type="ECO:0000259" key="5">
    <source>
        <dbReference type="Pfam" id="PF22749"/>
    </source>
</evidence>
<feature type="compositionally biased region" description="Low complexity" evidence="4">
    <location>
        <begin position="263"/>
        <end position="281"/>
    </location>
</feature>
<dbReference type="PANTHER" id="PTHR21357:SF4">
    <property type="entry name" value="FAM172 FAMILY PROTEIN HOMOLOG CG10038"/>
    <property type="match status" value="1"/>
</dbReference>
<dbReference type="GeneID" id="54328613"/>
<evidence type="ECO:0000256" key="2">
    <source>
        <dbReference type="ARBA" id="ARBA00022980"/>
    </source>
</evidence>
<protein>
    <recommendedName>
        <fullName evidence="5">Arb2 domain-containing protein</fullName>
    </recommendedName>
</protein>
<dbReference type="OrthoDB" id="421951at2759"/>
<dbReference type="Pfam" id="PF22749">
    <property type="entry name" value="Arb2"/>
    <property type="match status" value="1"/>
</dbReference>
<dbReference type="VEuPathDB" id="FungiDB:EYZ11_008660"/>
<dbReference type="InterPro" id="IPR001209">
    <property type="entry name" value="Ribosomal_uS14"/>
</dbReference>
<proteinExistence type="inferred from homology"/>